<feature type="non-terminal residue" evidence="1">
    <location>
        <position position="137"/>
    </location>
</feature>
<name>A0A538SF50_UNCEI</name>
<dbReference type="EMBL" id="VBOT01000109">
    <property type="protein sequence ID" value="TMQ49996.1"/>
    <property type="molecule type" value="Genomic_DNA"/>
</dbReference>
<proteinExistence type="predicted"/>
<gene>
    <name evidence="1" type="ORF">E6K73_08825</name>
</gene>
<evidence type="ECO:0000313" key="2">
    <source>
        <dbReference type="Proteomes" id="UP000320184"/>
    </source>
</evidence>
<accession>A0A538SF50</accession>
<protein>
    <submittedName>
        <fullName evidence="1">Uncharacterized protein</fullName>
    </submittedName>
</protein>
<reference evidence="1 2" key="1">
    <citation type="journal article" date="2019" name="Nat. Microbiol.">
        <title>Mediterranean grassland soil C-N compound turnover is dependent on rainfall and depth, and is mediated by genomically divergent microorganisms.</title>
        <authorList>
            <person name="Diamond S."/>
            <person name="Andeer P.F."/>
            <person name="Li Z."/>
            <person name="Crits-Christoph A."/>
            <person name="Burstein D."/>
            <person name="Anantharaman K."/>
            <person name="Lane K.R."/>
            <person name="Thomas B.C."/>
            <person name="Pan C."/>
            <person name="Northen T.R."/>
            <person name="Banfield J.F."/>
        </authorList>
    </citation>
    <scope>NUCLEOTIDE SEQUENCE [LARGE SCALE GENOMIC DNA]</scope>
    <source>
        <strain evidence="1">WS_3</strain>
    </source>
</reference>
<dbReference type="Proteomes" id="UP000320184">
    <property type="component" value="Unassembled WGS sequence"/>
</dbReference>
<comment type="caution">
    <text evidence="1">The sequence shown here is derived from an EMBL/GenBank/DDBJ whole genome shotgun (WGS) entry which is preliminary data.</text>
</comment>
<evidence type="ECO:0000313" key="1">
    <source>
        <dbReference type="EMBL" id="TMQ49996.1"/>
    </source>
</evidence>
<organism evidence="1 2">
    <name type="scientific">Eiseniibacteriota bacterium</name>
    <dbReference type="NCBI Taxonomy" id="2212470"/>
    <lineage>
        <taxon>Bacteria</taxon>
        <taxon>Candidatus Eiseniibacteriota</taxon>
    </lineage>
</organism>
<sequence>MSFRTSVFLNGRISTQGGTPIVDAERYTALAGQWPSSPEDLKGDYVALVSCGPFTTLEPGQSIDFDVALVAAEDMDHLMAAAANALYLQHGVTANLLPDSVHSERDQWQSGTSGIFGHEVCLEPPPGRSFVGDRDCA</sequence>
<dbReference type="AlphaFoldDB" id="A0A538SF50"/>